<gene>
    <name evidence="2" type="ORF">NCTC13067_01414</name>
</gene>
<dbReference type="Proteomes" id="UP000255469">
    <property type="component" value="Unassembled WGS sequence"/>
</dbReference>
<dbReference type="AlphaFoldDB" id="A0A379E4T1"/>
<sequence>MRKVILITSGLLLATMLQAQSWQLKPWQKFLINEQVKRDTTSTCRSVMGNAVAPMPYDRRLFHTVTGSGFIKDPPPYKKKPKSFFGGNDTSPSLFDEQCERERSERMARGDYHTSDFLADMVCDIIDIFILKSK</sequence>
<proteinExistence type="predicted"/>
<name>A0A379E4T1_9BACT</name>
<reference evidence="2 3" key="1">
    <citation type="submission" date="2018-06" db="EMBL/GenBank/DDBJ databases">
        <authorList>
            <consortium name="Pathogen Informatics"/>
            <person name="Doyle S."/>
        </authorList>
    </citation>
    <scope>NUCLEOTIDE SEQUENCE [LARGE SCALE GENOMIC DNA]</scope>
    <source>
        <strain evidence="2 3">NCTC13067</strain>
    </source>
</reference>
<evidence type="ECO:0008006" key="4">
    <source>
        <dbReference type="Google" id="ProtNLM"/>
    </source>
</evidence>
<evidence type="ECO:0000256" key="1">
    <source>
        <dbReference type="SAM" id="SignalP"/>
    </source>
</evidence>
<organism evidence="2 3">
    <name type="scientific">Prevotella denticola</name>
    <dbReference type="NCBI Taxonomy" id="28129"/>
    <lineage>
        <taxon>Bacteria</taxon>
        <taxon>Pseudomonadati</taxon>
        <taxon>Bacteroidota</taxon>
        <taxon>Bacteroidia</taxon>
        <taxon>Bacteroidales</taxon>
        <taxon>Prevotellaceae</taxon>
        <taxon>Prevotella</taxon>
    </lineage>
</organism>
<feature type="chain" id="PRO_5017044538" description="DUF4858 domain-containing protein" evidence="1">
    <location>
        <begin position="20"/>
        <end position="134"/>
    </location>
</feature>
<evidence type="ECO:0000313" key="3">
    <source>
        <dbReference type="Proteomes" id="UP000255469"/>
    </source>
</evidence>
<dbReference type="EMBL" id="UGTM01000001">
    <property type="protein sequence ID" value="SUB87733.1"/>
    <property type="molecule type" value="Genomic_DNA"/>
</dbReference>
<dbReference type="RefSeq" id="WP_029216335.1">
    <property type="nucleotide sequence ID" value="NZ_UGTM01000001.1"/>
</dbReference>
<evidence type="ECO:0000313" key="2">
    <source>
        <dbReference type="EMBL" id="SUB87733.1"/>
    </source>
</evidence>
<feature type="signal peptide" evidence="1">
    <location>
        <begin position="1"/>
        <end position="19"/>
    </location>
</feature>
<keyword evidence="1" id="KW-0732">Signal</keyword>
<protein>
    <recommendedName>
        <fullName evidence="4">DUF4858 domain-containing protein</fullName>
    </recommendedName>
</protein>
<accession>A0A379E4T1</accession>